<dbReference type="Pfam" id="PF06687">
    <property type="entry name" value="SUR7"/>
    <property type="match status" value="1"/>
</dbReference>
<evidence type="ECO:0000313" key="3">
    <source>
        <dbReference type="Proteomes" id="UP000242180"/>
    </source>
</evidence>
<dbReference type="EMBL" id="MCGN01000002">
    <property type="protein sequence ID" value="ORZ00546.1"/>
    <property type="molecule type" value="Genomic_DNA"/>
</dbReference>
<evidence type="ECO:0000256" key="1">
    <source>
        <dbReference type="SAM" id="Phobius"/>
    </source>
</evidence>
<dbReference type="OMA" id="CCHHEHY"/>
<feature type="transmembrane region" description="Helical" evidence="1">
    <location>
        <begin position="115"/>
        <end position="134"/>
    </location>
</feature>
<feature type="transmembrane region" description="Helical" evidence="1">
    <location>
        <begin position="154"/>
        <end position="173"/>
    </location>
</feature>
<feature type="non-terminal residue" evidence="2">
    <location>
        <position position="1"/>
    </location>
</feature>
<keyword evidence="1" id="KW-0472">Membrane</keyword>
<dbReference type="InterPro" id="IPR009571">
    <property type="entry name" value="SUR7/Rim9-like_fungi"/>
</dbReference>
<gene>
    <name evidence="2" type="ORF">BCR43DRAFT_405295</name>
</gene>
<keyword evidence="3" id="KW-1185">Reference proteome</keyword>
<dbReference type="AlphaFoldDB" id="A0A1X2HNT9"/>
<dbReference type="GO" id="GO:0005886">
    <property type="term" value="C:plasma membrane"/>
    <property type="evidence" value="ECO:0007669"/>
    <property type="project" value="InterPro"/>
</dbReference>
<feature type="non-terminal residue" evidence="2">
    <location>
        <position position="174"/>
    </location>
</feature>
<feature type="transmembrane region" description="Helical" evidence="1">
    <location>
        <begin position="76"/>
        <end position="103"/>
    </location>
</feature>
<dbReference type="InParanoid" id="A0A1X2HNT9"/>
<dbReference type="STRING" id="13706.A0A1X2HNT9"/>
<accession>A0A1X2HNT9</accession>
<dbReference type="Proteomes" id="UP000242180">
    <property type="component" value="Unassembled WGS sequence"/>
</dbReference>
<dbReference type="OrthoDB" id="2327445at2759"/>
<sequence length="174" mass="19038">LIGQLSVKPFIKWLNFGQASNGQQNYNFGLWNYCNEVGGEVQNCQHPTPAYNWATAPGISQALPNQASSSSTKRTFMALFCLYFIGTGFSFLLWLASLSVCCVRRRACGVSMTTLIFINFLVMLAALICALVVTLRGIHLLSGAGQGWSGHAGYSMWMTIGAVVALFLSWLCYT</sequence>
<reference evidence="2 3" key="1">
    <citation type="submission" date="2016-07" db="EMBL/GenBank/DDBJ databases">
        <title>Pervasive Adenine N6-methylation of Active Genes in Fungi.</title>
        <authorList>
            <consortium name="DOE Joint Genome Institute"/>
            <person name="Mondo S.J."/>
            <person name="Dannebaum R.O."/>
            <person name="Kuo R.C."/>
            <person name="Labutti K."/>
            <person name="Haridas S."/>
            <person name="Kuo A."/>
            <person name="Salamov A."/>
            <person name="Ahrendt S.R."/>
            <person name="Lipzen A."/>
            <person name="Sullivan W."/>
            <person name="Andreopoulos W.B."/>
            <person name="Clum A."/>
            <person name="Lindquist E."/>
            <person name="Daum C."/>
            <person name="Ramamoorthy G.K."/>
            <person name="Gryganskyi A."/>
            <person name="Culley D."/>
            <person name="Magnuson J.K."/>
            <person name="James T.Y."/>
            <person name="O'Malley M.A."/>
            <person name="Stajich J.E."/>
            <person name="Spatafora J.W."/>
            <person name="Visel A."/>
            <person name="Grigoriev I.V."/>
        </authorList>
    </citation>
    <scope>NUCLEOTIDE SEQUENCE [LARGE SCALE GENOMIC DNA]</scope>
    <source>
        <strain evidence="2 3">NRRL 2496</strain>
    </source>
</reference>
<keyword evidence="1" id="KW-0812">Transmembrane</keyword>
<comment type="caution">
    <text evidence="2">The sequence shown here is derived from an EMBL/GenBank/DDBJ whole genome shotgun (WGS) entry which is preliminary data.</text>
</comment>
<evidence type="ECO:0000313" key="2">
    <source>
        <dbReference type="EMBL" id="ORZ00546.1"/>
    </source>
</evidence>
<keyword evidence="1" id="KW-1133">Transmembrane helix</keyword>
<organism evidence="2 3">
    <name type="scientific">Syncephalastrum racemosum</name>
    <name type="common">Filamentous fungus</name>
    <dbReference type="NCBI Taxonomy" id="13706"/>
    <lineage>
        <taxon>Eukaryota</taxon>
        <taxon>Fungi</taxon>
        <taxon>Fungi incertae sedis</taxon>
        <taxon>Mucoromycota</taxon>
        <taxon>Mucoromycotina</taxon>
        <taxon>Mucoromycetes</taxon>
        <taxon>Mucorales</taxon>
        <taxon>Syncephalastraceae</taxon>
        <taxon>Syncephalastrum</taxon>
    </lineage>
</organism>
<name>A0A1X2HNT9_SYNRA</name>
<proteinExistence type="predicted"/>
<protein>
    <submittedName>
        <fullName evidence="2">Actin cortical patch SUR7/pH-response regulator pali</fullName>
    </submittedName>
</protein>